<keyword evidence="1" id="KW-0378">Hydrolase</keyword>
<dbReference type="EMBL" id="JASNQZ010000006">
    <property type="protein sequence ID" value="KAL0955690.1"/>
    <property type="molecule type" value="Genomic_DNA"/>
</dbReference>
<dbReference type="InterPro" id="IPR005645">
    <property type="entry name" value="FSH-like_dom"/>
</dbReference>
<evidence type="ECO:0000256" key="2">
    <source>
        <dbReference type="SAM" id="MobiDB-lite"/>
    </source>
</evidence>
<gene>
    <name evidence="4" type="ORF">HGRIS_001914</name>
</gene>
<dbReference type="PANTHER" id="PTHR48070">
    <property type="entry name" value="ESTERASE OVCA2"/>
    <property type="match status" value="1"/>
</dbReference>
<evidence type="ECO:0000259" key="3">
    <source>
        <dbReference type="Pfam" id="PF03959"/>
    </source>
</evidence>
<dbReference type="InterPro" id="IPR029058">
    <property type="entry name" value="AB_hydrolase_fold"/>
</dbReference>
<sequence length="282" mass="30744">MASAAVAALKATRVLVLHGFTQNGTIFRKRLGALRKQCGKDVDFYFFDAPIVLHPVDLSTFAANPQASLEALKSVDDPSATPRAWWRANDERTRAFGLEITLERLRDLLKREKFDGVLGFSQGAACAALLSALLEKPHVYPPFLVEGKSPHPPFEFCVAISGFRLHDPLADQIFGDSYSTPTVHIIGRTDVIVSEERSQQLVAVSANQRVEMHPGGHFFPSKRNWLQFLADYLRDSKAEVPPPSAFNQDTDTPVTSAPGSGASTPYTTEAGGGVARTSPPKL</sequence>
<keyword evidence="5" id="KW-1185">Reference proteome</keyword>
<feature type="domain" description="Serine hydrolase" evidence="3">
    <location>
        <begin position="11"/>
        <end position="227"/>
    </location>
</feature>
<evidence type="ECO:0000313" key="4">
    <source>
        <dbReference type="EMBL" id="KAL0955690.1"/>
    </source>
</evidence>
<dbReference type="SUPFAM" id="SSF53474">
    <property type="entry name" value="alpha/beta-Hydrolases"/>
    <property type="match status" value="1"/>
</dbReference>
<accession>A0ABR3JKL9</accession>
<protein>
    <recommendedName>
        <fullName evidence="3">Serine hydrolase domain-containing protein</fullName>
    </recommendedName>
</protein>
<organism evidence="4 5">
    <name type="scientific">Hohenbuehelia grisea</name>
    <dbReference type="NCBI Taxonomy" id="104357"/>
    <lineage>
        <taxon>Eukaryota</taxon>
        <taxon>Fungi</taxon>
        <taxon>Dikarya</taxon>
        <taxon>Basidiomycota</taxon>
        <taxon>Agaricomycotina</taxon>
        <taxon>Agaricomycetes</taxon>
        <taxon>Agaricomycetidae</taxon>
        <taxon>Agaricales</taxon>
        <taxon>Pleurotineae</taxon>
        <taxon>Pleurotaceae</taxon>
        <taxon>Hohenbuehelia</taxon>
    </lineage>
</organism>
<feature type="compositionally biased region" description="Polar residues" evidence="2">
    <location>
        <begin position="245"/>
        <end position="267"/>
    </location>
</feature>
<feature type="region of interest" description="Disordered" evidence="2">
    <location>
        <begin position="239"/>
        <end position="282"/>
    </location>
</feature>
<proteinExistence type="predicted"/>
<dbReference type="Proteomes" id="UP001556367">
    <property type="component" value="Unassembled WGS sequence"/>
</dbReference>
<dbReference type="Gene3D" id="3.40.50.1820">
    <property type="entry name" value="alpha/beta hydrolase"/>
    <property type="match status" value="1"/>
</dbReference>
<dbReference type="Pfam" id="PF03959">
    <property type="entry name" value="FSH1"/>
    <property type="match status" value="1"/>
</dbReference>
<dbReference type="PANTHER" id="PTHR48070:SF6">
    <property type="entry name" value="ESTERASE OVCA2"/>
    <property type="match status" value="1"/>
</dbReference>
<evidence type="ECO:0000256" key="1">
    <source>
        <dbReference type="ARBA" id="ARBA00022801"/>
    </source>
</evidence>
<dbReference type="InterPro" id="IPR050593">
    <property type="entry name" value="LovG"/>
</dbReference>
<name>A0ABR3JKL9_9AGAR</name>
<evidence type="ECO:0000313" key="5">
    <source>
        <dbReference type="Proteomes" id="UP001556367"/>
    </source>
</evidence>
<comment type="caution">
    <text evidence="4">The sequence shown here is derived from an EMBL/GenBank/DDBJ whole genome shotgun (WGS) entry which is preliminary data.</text>
</comment>
<reference evidence="5" key="1">
    <citation type="submission" date="2024-06" db="EMBL/GenBank/DDBJ databases">
        <title>Multi-omics analyses provide insights into the biosynthesis of the anticancer antibiotic pleurotin in Hohenbuehelia grisea.</title>
        <authorList>
            <person name="Weaver J.A."/>
            <person name="Alberti F."/>
        </authorList>
    </citation>
    <scope>NUCLEOTIDE SEQUENCE [LARGE SCALE GENOMIC DNA]</scope>
    <source>
        <strain evidence="5">T-177</strain>
    </source>
</reference>